<dbReference type="PATRIC" id="fig|47500.12.peg.6370"/>
<dbReference type="EMBL" id="LGUG01000004">
    <property type="protein sequence ID" value="KON95927.1"/>
    <property type="molecule type" value="Genomic_DNA"/>
</dbReference>
<reference evidence="2 3" key="1">
    <citation type="submission" date="2015-07" db="EMBL/GenBank/DDBJ databases">
        <title>Fjat-14205 dsm 2895.</title>
        <authorList>
            <person name="Liu B."/>
            <person name="Wang J."/>
            <person name="Zhu Y."/>
            <person name="Liu G."/>
            <person name="Chen Q."/>
            <person name="Chen Z."/>
            <person name="Lan J."/>
            <person name="Che J."/>
            <person name="Ge C."/>
            <person name="Shi H."/>
            <person name="Pan Z."/>
            <person name="Liu X."/>
        </authorList>
    </citation>
    <scope>NUCLEOTIDE SEQUENCE [LARGE SCALE GENOMIC DNA]</scope>
    <source>
        <strain evidence="2 3">DSM 2895</strain>
    </source>
</reference>
<dbReference type="Proteomes" id="UP000037269">
    <property type="component" value="Unassembled WGS sequence"/>
</dbReference>
<keyword evidence="1" id="KW-0472">Membrane</keyword>
<keyword evidence="1" id="KW-0812">Transmembrane</keyword>
<keyword evidence="1" id="KW-1133">Transmembrane helix</keyword>
<protein>
    <submittedName>
        <fullName evidence="2">Uncharacterized protein</fullName>
    </submittedName>
</protein>
<dbReference type="STRING" id="47500.AF333_10970"/>
<sequence length="72" mass="8247">MKRYRKIGESAPALEQNVNVLIAILTESSWMKTIVSVIKARGRMDGDSEAGFAFVYDCLFFLYFTEGVWYVI</sequence>
<feature type="transmembrane region" description="Helical" evidence="1">
    <location>
        <begin position="50"/>
        <end position="71"/>
    </location>
</feature>
<proteinExistence type="predicted"/>
<evidence type="ECO:0000313" key="3">
    <source>
        <dbReference type="Proteomes" id="UP000037269"/>
    </source>
</evidence>
<gene>
    <name evidence="2" type="ORF">AF333_10970</name>
</gene>
<comment type="caution">
    <text evidence="2">The sequence shown here is derived from an EMBL/GenBank/DDBJ whole genome shotgun (WGS) entry which is preliminary data.</text>
</comment>
<evidence type="ECO:0000256" key="1">
    <source>
        <dbReference type="SAM" id="Phobius"/>
    </source>
</evidence>
<organism evidence="2 3">
    <name type="scientific">Aneurinibacillus migulanus</name>
    <name type="common">Bacillus migulanus</name>
    <dbReference type="NCBI Taxonomy" id="47500"/>
    <lineage>
        <taxon>Bacteria</taxon>
        <taxon>Bacillati</taxon>
        <taxon>Bacillota</taxon>
        <taxon>Bacilli</taxon>
        <taxon>Bacillales</taxon>
        <taxon>Paenibacillaceae</taxon>
        <taxon>Aneurinibacillus group</taxon>
        <taxon>Aneurinibacillus</taxon>
    </lineage>
</organism>
<name>A0A0D1WBG1_ANEMI</name>
<dbReference type="AlphaFoldDB" id="A0A0D1WBG1"/>
<accession>A0A0D1WBG1</accession>
<evidence type="ECO:0000313" key="2">
    <source>
        <dbReference type="EMBL" id="KON95927.1"/>
    </source>
</evidence>
<keyword evidence="3" id="KW-1185">Reference proteome</keyword>